<dbReference type="EMBL" id="QPMK01000014">
    <property type="protein sequence ID" value="RDD65244.1"/>
    <property type="molecule type" value="Genomic_DNA"/>
</dbReference>
<dbReference type="InterPro" id="IPR036318">
    <property type="entry name" value="FAD-bd_PCMH-like_sf"/>
</dbReference>
<accession>A0A369TKQ3</accession>
<dbReference type="PANTHER" id="PTHR11748">
    <property type="entry name" value="D-LACTATE DEHYDROGENASE"/>
    <property type="match status" value="1"/>
</dbReference>
<dbReference type="SUPFAM" id="SSF55103">
    <property type="entry name" value="FAD-linked oxidases, C-terminal domain"/>
    <property type="match status" value="1"/>
</dbReference>
<name>A0A369TKQ3_9RHOB</name>
<dbReference type="EC" id="1.1.2.4" evidence="7"/>
<dbReference type="RefSeq" id="WP_114512063.1">
    <property type="nucleotide sequence ID" value="NZ_QPMK01000014.1"/>
</dbReference>
<comment type="similarity">
    <text evidence="2">Belongs to the FAD-binding oxidoreductase/transferase type 4 family.</text>
</comment>
<evidence type="ECO:0000313" key="9">
    <source>
        <dbReference type="EMBL" id="RDD65244.1"/>
    </source>
</evidence>
<evidence type="ECO:0000313" key="10">
    <source>
        <dbReference type="Proteomes" id="UP000253977"/>
    </source>
</evidence>
<keyword evidence="6" id="KW-0560">Oxidoreductase</keyword>
<dbReference type="Proteomes" id="UP000253977">
    <property type="component" value="Unassembled WGS sequence"/>
</dbReference>
<comment type="caution">
    <text evidence="9">The sequence shown here is derived from an EMBL/GenBank/DDBJ whole genome shotgun (WGS) entry which is preliminary data.</text>
</comment>
<evidence type="ECO:0000256" key="3">
    <source>
        <dbReference type="ARBA" id="ARBA00022630"/>
    </source>
</evidence>
<dbReference type="InterPro" id="IPR016166">
    <property type="entry name" value="FAD-bd_PCMH"/>
</dbReference>
<keyword evidence="10" id="KW-1185">Reference proteome</keyword>
<protein>
    <recommendedName>
        <fullName evidence="7">D-lactate dehydrogenase (cytochrome)</fullName>
        <ecNumber evidence="7">1.1.2.4</ecNumber>
    </recommendedName>
</protein>
<dbReference type="GO" id="GO:0008720">
    <property type="term" value="F:D-lactate dehydrogenase (NAD+) activity"/>
    <property type="evidence" value="ECO:0007669"/>
    <property type="project" value="TreeGrafter"/>
</dbReference>
<evidence type="ECO:0000256" key="4">
    <source>
        <dbReference type="ARBA" id="ARBA00022827"/>
    </source>
</evidence>
<dbReference type="Pfam" id="PF01565">
    <property type="entry name" value="FAD_binding_4"/>
    <property type="match status" value="1"/>
</dbReference>
<dbReference type="PANTHER" id="PTHR11748:SF111">
    <property type="entry name" value="D-LACTATE DEHYDROGENASE, MITOCHONDRIAL-RELATED"/>
    <property type="match status" value="1"/>
</dbReference>
<evidence type="ECO:0000256" key="2">
    <source>
        <dbReference type="ARBA" id="ARBA00008000"/>
    </source>
</evidence>
<evidence type="ECO:0000259" key="8">
    <source>
        <dbReference type="PROSITE" id="PS51387"/>
    </source>
</evidence>
<dbReference type="InterPro" id="IPR016164">
    <property type="entry name" value="FAD-linked_Oxase-like_C"/>
</dbReference>
<dbReference type="Gene3D" id="3.30.70.2740">
    <property type="match status" value="1"/>
</dbReference>
<gene>
    <name evidence="9" type="ORF">DU478_16435</name>
</gene>
<dbReference type="InterPro" id="IPR004113">
    <property type="entry name" value="FAD-bd_oxidored_4_C"/>
</dbReference>
<feature type="domain" description="FAD-binding PCMH-type" evidence="8">
    <location>
        <begin position="35"/>
        <end position="213"/>
    </location>
</feature>
<evidence type="ECO:0000256" key="5">
    <source>
        <dbReference type="ARBA" id="ARBA00022946"/>
    </source>
</evidence>
<dbReference type="Gene3D" id="3.30.465.10">
    <property type="match status" value="1"/>
</dbReference>
<dbReference type="GO" id="GO:1903457">
    <property type="term" value="P:lactate catabolic process"/>
    <property type="evidence" value="ECO:0007669"/>
    <property type="project" value="TreeGrafter"/>
</dbReference>
<evidence type="ECO:0000256" key="1">
    <source>
        <dbReference type="ARBA" id="ARBA00001974"/>
    </source>
</evidence>
<keyword evidence="4" id="KW-0274">FAD</keyword>
<comment type="cofactor">
    <cofactor evidence="1">
        <name>FAD</name>
        <dbReference type="ChEBI" id="CHEBI:57692"/>
    </cofactor>
</comment>
<organism evidence="9 10">
    <name type="scientific">Thalassococcus profundi</name>
    <dbReference type="NCBI Taxonomy" id="2282382"/>
    <lineage>
        <taxon>Bacteria</taxon>
        <taxon>Pseudomonadati</taxon>
        <taxon>Pseudomonadota</taxon>
        <taxon>Alphaproteobacteria</taxon>
        <taxon>Rhodobacterales</taxon>
        <taxon>Roseobacteraceae</taxon>
        <taxon>Thalassococcus</taxon>
    </lineage>
</organism>
<dbReference type="SUPFAM" id="SSF56176">
    <property type="entry name" value="FAD-binding/transporter-associated domain-like"/>
    <property type="match status" value="1"/>
</dbReference>
<evidence type="ECO:0000256" key="6">
    <source>
        <dbReference type="ARBA" id="ARBA00023002"/>
    </source>
</evidence>
<dbReference type="GO" id="GO:0071949">
    <property type="term" value="F:FAD binding"/>
    <property type="evidence" value="ECO:0007669"/>
    <property type="project" value="InterPro"/>
</dbReference>
<dbReference type="GO" id="GO:0004458">
    <property type="term" value="F:D-lactate dehydrogenase (cytochrome) activity"/>
    <property type="evidence" value="ECO:0007669"/>
    <property type="project" value="UniProtKB-EC"/>
</dbReference>
<dbReference type="InterPro" id="IPR016169">
    <property type="entry name" value="FAD-bd_PCMH_sub2"/>
</dbReference>
<proteinExistence type="inferred from homology"/>
<dbReference type="FunFam" id="3.30.465.10:FF:000016">
    <property type="entry name" value="probable D-lactate dehydrogenase, mitochondrial"/>
    <property type="match status" value="1"/>
</dbReference>
<dbReference type="AlphaFoldDB" id="A0A369TKQ3"/>
<dbReference type="InterPro" id="IPR016171">
    <property type="entry name" value="Vanillyl_alc_oxidase_C-sub2"/>
</dbReference>
<dbReference type="FunFam" id="3.30.70.2740:FF:000001">
    <property type="entry name" value="D-lactate dehydrogenase mitochondrial"/>
    <property type="match status" value="1"/>
</dbReference>
<keyword evidence="5" id="KW-0809">Transit peptide</keyword>
<sequence length="458" mass="48565">MTAPQTLDALASFLGQRLSRSKSDLDLHGRSESHFPPMPPDAVAYPDTTEEVQRIVTLCAEARVPVIGWGTGTSLEGHAQAPRGGVCVDFSRMNKVLEIRPADLDVTVQPGVTREQLNRELRATGLMFPVDPGANASLGGMAATRASGTTAVRYGTMRDNVLGLQAVLADGQVVRTGSRARKSSAGYDLTALLVGSEGTLGLMTELTLRLHGIPEAVSAGVCAFASVEDAVNAVIDTVQMGLQVARIELVDAATARIFNGYAGTGFPEQPHLMLEFHGSPESVAQDAARFGEIAADHGAGTFEWSAQEEDRRALWTMRHNAHYAVLASRPGHRALVTDICVPVSRLAEAIGATQADIAQSGLPGPILGHVGDGNFHAILLIDPAKSQDQETAEALSHRMVERALDLGGTATGEHGIGLGKMRYMAREHGPGWEVMGTIKRALDPHDILNPGKLVPQPD</sequence>
<dbReference type="PROSITE" id="PS51387">
    <property type="entry name" value="FAD_PCMH"/>
    <property type="match status" value="1"/>
</dbReference>
<dbReference type="Gene3D" id="1.10.45.10">
    <property type="entry name" value="Vanillyl-alcohol Oxidase, Chain A, domain 4"/>
    <property type="match status" value="1"/>
</dbReference>
<dbReference type="FunFam" id="1.10.45.10:FF:000001">
    <property type="entry name" value="D-lactate dehydrogenase mitochondrial"/>
    <property type="match status" value="1"/>
</dbReference>
<dbReference type="OrthoDB" id="9811557at2"/>
<evidence type="ECO:0000256" key="7">
    <source>
        <dbReference type="ARBA" id="ARBA00038897"/>
    </source>
</evidence>
<dbReference type="Pfam" id="PF02913">
    <property type="entry name" value="FAD-oxidase_C"/>
    <property type="match status" value="1"/>
</dbReference>
<keyword evidence="3" id="KW-0285">Flavoprotein</keyword>
<dbReference type="InterPro" id="IPR006094">
    <property type="entry name" value="Oxid_FAD_bind_N"/>
</dbReference>
<reference evidence="9 10" key="1">
    <citation type="submission" date="2018-07" db="EMBL/GenBank/DDBJ databases">
        <title>Thalassococcus profundi sp. nov., a marine bacterium isolated from deep seawater of Okinawa Trough.</title>
        <authorList>
            <person name="Yu M."/>
        </authorList>
    </citation>
    <scope>NUCLEOTIDE SEQUENCE [LARGE SCALE GENOMIC DNA]</scope>
    <source>
        <strain evidence="9 10">WRAS1</strain>
    </source>
</reference>